<dbReference type="SUPFAM" id="SSF49879">
    <property type="entry name" value="SMAD/FHA domain"/>
    <property type="match status" value="1"/>
</dbReference>
<feature type="coiled-coil region" evidence="1">
    <location>
        <begin position="844"/>
        <end position="903"/>
    </location>
</feature>
<dbReference type="InterPro" id="IPR008984">
    <property type="entry name" value="SMAD_FHA_dom_sf"/>
</dbReference>
<dbReference type="PROSITE" id="PS50006">
    <property type="entry name" value="FHA_DOMAIN"/>
    <property type="match status" value="1"/>
</dbReference>
<keyword evidence="1" id="KW-0175">Coiled coil</keyword>
<feature type="compositionally biased region" description="Polar residues" evidence="2">
    <location>
        <begin position="258"/>
        <end position="273"/>
    </location>
</feature>
<feature type="region of interest" description="Disordered" evidence="2">
    <location>
        <begin position="705"/>
        <end position="816"/>
    </location>
</feature>
<feature type="compositionally biased region" description="Low complexity" evidence="2">
    <location>
        <begin position="63"/>
        <end position="72"/>
    </location>
</feature>
<feature type="region of interest" description="Disordered" evidence="2">
    <location>
        <begin position="316"/>
        <end position="351"/>
    </location>
</feature>
<feature type="region of interest" description="Disordered" evidence="2">
    <location>
        <begin position="209"/>
        <end position="274"/>
    </location>
</feature>
<feature type="compositionally biased region" description="Polar residues" evidence="2">
    <location>
        <begin position="402"/>
        <end position="413"/>
    </location>
</feature>
<dbReference type="EMBL" id="KN817583">
    <property type="protein sequence ID" value="KJA18914.1"/>
    <property type="molecule type" value="Genomic_DNA"/>
</dbReference>
<reference evidence="5" key="1">
    <citation type="submission" date="2014-04" db="EMBL/GenBank/DDBJ databases">
        <title>Evolutionary Origins and Diversification of the Mycorrhizal Mutualists.</title>
        <authorList>
            <consortium name="DOE Joint Genome Institute"/>
            <consortium name="Mycorrhizal Genomics Consortium"/>
            <person name="Kohler A."/>
            <person name="Kuo A."/>
            <person name="Nagy L.G."/>
            <person name="Floudas D."/>
            <person name="Copeland A."/>
            <person name="Barry K.W."/>
            <person name="Cichocki N."/>
            <person name="Veneault-Fourrey C."/>
            <person name="LaButti K."/>
            <person name="Lindquist E.A."/>
            <person name="Lipzen A."/>
            <person name="Lundell T."/>
            <person name="Morin E."/>
            <person name="Murat C."/>
            <person name="Riley R."/>
            <person name="Ohm R."/>
            <person name="Sun H."/>
            <person name="Tunlid A."/>
            <person name="Henrissat B."/>
            <person name="Grigoriev I.V."/>
            <person name="Hibbett D.S."/>
            <person name="Martin F."/>
        </authorList>
    </citation>
    <scope>NUCLEOTIDE SEQUENCE [LARGE SCALE GENOMIC DNA]</scope>
    <source>
        <strain evidence="5">FD-334 SS-4</strain>
    </source>
</reference>
<dbReference type="AlphaFoldDB" id="A0A0D2NJ48"/>
<gene>
    <name evidence="4" type="ORF">HYPSUDRAFT_911499</name>
</gene>
<feature type="domain" description="FHA" evidence="3">
    <location>
        <begin position="55"/>
        <end position="113"/>
    </location>
</feature>
<feature type="compositionally biased region" description="Basic and acidic residues" evidence="2">
    <location>
        <begin position="749"/>
        <end position="762"/>
    </location>
</feature>
<dbReference type="InterPro" id="IPR000253">
    <property type="entry name" value="FHA_dom"/>
</dbReference>
<evidence type="ECO:0000256" key="1">
    <source>
        <dbReference type="SAM" id="Coils"/>
    </source>
</evidence>
<evidence type="ECO:0000313" key="4">
    <source>
        <dbReference type="EMBL" id="KJA18914.1"/>
    </source>
</evidence>
<dbReference type="Gene3D" id="2.60.200.20">
    <property type="match status" value="1"/>
</dbReference>
<feature type="compositionally biased region" description="Acidic residues" evidence="2">
    <location>
        <begin position="792"/>
        <end position="816"/>
    </location>
</feature>
<organism evidence="4 5">
    <name type="scientific">Hypholoma sublateritium (strain FD-334 SS-4)</name>
    <dbReference type="NCBI Taxonomy" id="945553"/>
    <lineage>
        <taxon>Eukaryota</taxon>
        <taxon>Fungi</taxon>
        <taxon>Dikarya</taxon>
        <taxon>Basidiomycota</taxon>
        <taxon>Agaricomycotina</taxon>
        <taxon>Agaricomycetes</taxon>
        <taxon>Agaricomycetidae</taxon>
        <taxon>Agaricales</taxon>
        <taxon>Agaricineae</taxon>
        <taxon>Strophariaceae</taxon>
        <taxon>Hypholoma</taxon>
    </lineage>
</organism>
<feature type="compositionally biased region" description="Pro residues" evidence="2">
    <location>
        <begin position="720"/>
        <end position="731"/>
    </location>
</feature>
<dbReference type="SMART" id="SM00240">
    <property type="entry name" value="FHA"/>
    <property type="match status" value="1"/>
</dbReference>
<dbReference type="OrthoDB" id="4096268at2759"/>
<feature type="region of interest" description="Disordered" evidence="2">
    <location>
        <begin position="58"/>
        <end position="77"/>
    </location>
</feature>
<evidence type="ECO:0000313" key="5">
    <source>
        <dbReference type="Proteomes" id="UP000054270"/>
    </source>
</evidence>
<feature type="compositionally biased region" description="Polar residues" evidence="2">
    <location>
        <begin position="317"/>
        <end position="329"/>
    </location>
</feature>
<proteinExistence type="predicted"/>
<name>A0A0D2NJ48_HYPSF</name>
<protein>
    <recommendedName>
        <fullName evidence="3">FHA domain-containing protein</fullName>
    </recommendedName>
</protein>
<feature type="region of interest" description="Disordered" evidence="2">
    <location>
        <begin position="368"/>
        <end position="424"/>
    </location>
</feature>
<feature type="compositionally biased region" description="Low complexity" evidence="2">
    <location>
        <begin position="414"/>
        <end position="424"/>
    </location>
</feature>
<dbReference type="STRING" id="945553.A0A0D2NJ48"/>
<dbReference type="Proteomes" id="UP000054270">
    <property type="component" value="Unassembled WGS sequence"/>
</dbReference>
<feature type="compositionally biased region" description="Low complexity" evidence="2">
    <location>
        <begin position="240"/>
        <end position="254"/>
    </location>
</feature>
<sequence length="1033" mass="111279">MDDDIVFLGTSRPTIPLPKARPSVRPVTGITLHVEKNGDVAAHRLTFRRATTAVVHVGRRSASDAAGDDSSSGGDGAASFRCAVVSRRHAKVAFSDSGHAYLIDLGSHHGTHVRSPADRSARALVPETPTLLVDGDLITFGKPVGKGDESVRPIVARVELVYTPVLANATDGSITNSSSRPTTPSTAHVFSVSSSGRYGIPVGISAFSSSASSSSSDAEGESVDHDSFSDIEEIPPPPSHSTTQSQPQMQSQRESQPHIQSPTASQDQSSSWSVHPAPPIPYIFGKVANTLRFQPRNVPLRDSVYTPPWLSNRFQHESTTQDQQPQQPANAGDGEQDKQAGGIQLCDPPRISEDLFQRQERLRDALGRRRVQQVQEGIQPDVPSPSSASEPTVTGDAGTPSAPISTEASVNLGASSPAPTPVSSVVNRLPSMTSLIERPLNHFRFAQLSQFFLGGLGTEKTKMATNSEGDADVEMPNAVGTNPSLPAAAESQEPVPTGASETIQKNAVETSNPIKDLGAEAPGVDVHPSSSSGLSVDECAPAVPPTMPLRPLPHWTEDFRPTSVPMPNCRLPSIANALSPGPANVNVHVHGPAHNTWVPPPPWCSPPAPHALAAAGPYHLPPTHSPETTGTWYWNDSLWEACNFAGPVEGNAQSDGMRQQAHQACARILAPIATPANFSPVSAEKTSAPVEVWRNVDYYPTPATAVDAGDVDGVRGAAQSPPPAPRIPAPASPGLSYASSREASPVASKTEDRQLERERSEPMELASRSPSPALPQRVDKGKRRLIQFSFDLSDEDEDGDMDWDGDGDDSDDSDEDSMDFELAAELASYTEDKVKPGPGNMHLLTLMRDKVAAHEAEIAREQEREREKERERQKEWAEAVEEREELRREIEREERKDAEIRSVQWTVKKLEGDFNTFRALTNVKLADHTSQLTSFDGRIREVDAECGVLCVRVESLSERCEVAQIDAASVNATLDNILESGERQRVHKEGEDDAAMVDREAVKASVSDVRALIDGMLLSLSSFCSLLMTPLQR</sequence>
<dbReference type="Pfam" id="PF00498">
    <property type="entry name" value="FHA"/>
    <property type="match status" value="1"/>
</dbReference>
<evidence type="ECO:0000259" key="3">
    <source>
        <dbReference type="PROSITE" id="PS50006"/>
    </source>
</evidence>
<accession>A0A0D2NJ48</accession>
<evidence type="ECO:0000256" key="2">
    <source>
        <dbReference type="SAM" id="MobiDB-lite"/>
    </source>
</evidence>
<keyword evidence="5" id="KW-1185">Reference proteome</keyword>